<dbReference type="PANTHER" id="PTHR23117:SF13">
    <property type="entry name" value="GUANYLATE KINASE"/>
    <property type="match status" value="1"/>
</dbReference>
<comment type="caution">
    <text evidence="8">The sequence shown here is derived from an EMBL/GenBank/DDBJ whole genome shotgun (WGS) entry which is preliminary data.</text>
</comment>
<organism evidence="8 9">
    <name type="scientific">Paenibacillus wynnii</name>
    <dbReference type="NCBI Taxonomy" id="268407"/>
    <lineage>
        <taxon>Bacteria</taxon>
        <taxon>Bacillati</taxon>
        <taxon>Bacillota</taxon>
        <taxon>Bacilli</taxon>
        <taxon>Bacillales</taxon>
        <taxon>Paenibacillaceae</taxon>
        <taxon>Paenibacillus</taxon>
    </lineage>
</organism>
<keyword evidence="3" id="KW-0808">Transferase</keyword>
<accession>A0A098MDU8</accession>
<evidence type="ECO:0000256" key="1">
    <source>
        <dbReference type="ARBA" id="ARBA00003531"/>
    </source>
</evidence>
<dbReference type="InterPro" id="IPR008145">
    <property type="entry name" value="GK/Ca_channel_bsu"/>
</dbReference>
<feature type="domain" description="Guanylate kinase-like" evidence="7">
    <location>
        <begin position="32"/>
        <end position="208"/>
    </location>
</feature>
<evidence type="ECO:0000313" key="8">
    <source>
        <dbReference type="EMBL" id="KGE20166.1"/>
    </source>
</evidence>
<keyword evidence="4 8" id="KW-0418">Kinase</keyword>
<dbReference type="GO" id="GO:0005829">
    <property type="term" value="C:cytosol"/>
    <property type="evidence" value="ECO:0007669"/>
    <property type="project" value="TreeGrafter"/>
</dbReference>
<evidence type="ECO:0000256" key="2">
    <source>
        <dbReference type="ARBA" id="ARBA00005790"/>
    </source>
</evidence>
<comment type="similarity">
    <text evidence="2">Belongs to the guanylate kinase family.</text>
</comment>
<evidence type="ECO:0000256" key="5">
    <source>
        <dbReference type="ARBA" id="ARBA00048594"/>
    </source>
</evidence>
<keyword evidence="9" id="KW-1185">Reference proteome</keyword>
<dbReference type="eggNOG" id="COG0194">
    <property type="taxonomic scope" value="Bacteria"/>
</dbReference>
<protein>
    <submittedName>
        <fullName evidence="8">Guanylate kinase</fullName>
    </submittedName>
</protein>
<dbReference type="AlphaFoldDB" id="A0A098MDU8"/>
<reference evidence="8 9" key="2">
    <citation type="submission" date="2014-10" db="EMBL/GenBank/DDBJ databases">
        <title>Comparative genomics of the Paenibacillus odorifer group.</title>
        <authorList>
            <person name="Tsai Y.-C."/>
            <person name="Martin N."/>
            <person name="Korlach J."/>
            <person name="Wiedmann M."/>
        </authorList>
    </citation>
    <scope>NUCLEOTIDE SEQUENCE [LARGE SCALE GENOMIC DNA]</scope>
    <source>
        <strain evidence="8 9">DSM 18334</strain>
    </source>
</reference>
<dbReference type="RefSeq" id="WP_036652143.1">
    <property type="nucleotide sequence ID" value="NZ_JQCR01000002.1"/>
</dbReference>
<dbReference type="Gene3D" id="3.40.50.300">
    <property type="entry name" value="P-loop containing nucleotide triphosphate hydrolases"/>
    <property type="match status" value="1"/>
</dbReference>
<comment type="catalytic activity">
    <reaction evidence="5">
        <text>GMP + ATP = GDP + ADP</text>
        <dbReference type="Rhea" id="RHEA:20780"/>
        <dbReference type="ChEBI" id="CHEBI:30616"/>
        <dbReference type="ChEBI" id="CHEBI:58115"/>
        <dbReference type="ChEBI" id="CHEBI:58189"/>
        <dbReference type="ChEBI" id="CHEBI:456216"/>
        <dbReference type="EC" id="2.7.4.8"/>
    </reaction>
</comment>
<dbReference type="InterPro" id="IPR020590">
    <property type="entry name" value="Guanylate_kinase_CS"/>
</dbReference>
<evidence type="ECO:0000259" key="7">
    <source>
        <dbReference type="PROSITE" id="PS50052"/>
    </source>
</evidence>
<dbReference type="InterPro" id="IPR008144">
    <property type="entry name" value="Guanylate_kin-like_dom"/>
</dbReference>
<feature type="compositionally biased region" description="Polar residues" evidence="6">
    <location>
        <begin position="8"/>
        <end position="23"/>
    </location>
</feature>
<dbReference type="PANTHER" id="PTHR23117">
    <property type="entry name" value="GUANYLATE KINASE-RELATED"/>
    <property type="match status" value="1"/>
</dbReference>
<feature type="region of interest" description="Disordered" evidence="6">
    <location>
        <begin position="1"/>
        <end position="27"/>
    </location>
</feature>
<proteinExistence type="inferred from homology"/>
<dbReference type="PROSITE" id="PS50052">
    <property type="entry name" value="GUANYLATE_KINASE_2"/>
    <property type="match status" value="1"/>
</dbReference>
<dbReference type="PROSITE" id="PS00856">
    <property type="entry name" value="GUANYLATE_KINASE_1"/>
    <property type="match status" value="1"/>
</dbReference>
<evidence type="ECO:0000256" key="3">
    <source>
        <dbReference type="ARBA" id="ARBA00022679"/>
    </source>
</evidence>
<reference evidence="8 9" key="1">
    <citation type="submission" date="2014-08" db="EMBL/GenBank/DDBJ databases">
        <authorList>
            <person name="den Bakker H.C."/>
        </authorList>
    </citation>
    <scope>NUCLEOTIDE SEQUENCE [LARGE SCALE GENOMIC DNA]</scope>
    <source>
        <strain evidence="8 9">DSM 18334</strain>
    </source>
</reference>
<dbReference type="SUPFAM" id="SSF52540">
    <property type="entry name" value="P-loop containing nucleoside triphosphate hydrolases"/>
    <property type="match status" value="1"/>
</dbReference>
<dbReference type="STRING" id="268407.PWYN_13110"/>
<comment type="function">
    <text evidence="1">Essential for recycling GMP and indirectly, cGMP.</text>
</comment>
<dbReference type="EMBL" id="JQCR01000002">
    <property type="protein sequence ID" value="KGE20166.1"/>
    <property type="molecule type" value="Genomic_DNA"/>
</dbReference>
<gene>
    <name evidence="8" type="ORF">PWYN_13110</name>
</gene>
<dbReference type="InterPro" id="IPR027417">
    <property type="entry name" value="P-loop_NTPase"/>
</dbReference>
<dbReference type="OrthoDB" id="1033810at2"/>
<sequence length="211" mass="24542">MWDWLKSPKTSAIRQEPNNQPIETNKMKSSKDKVIVITGMSGSGRKNTAKQLSLLLGIPYVYPYTTRTIRPQERNGEHYHFISDGEFQAMLERKDFFQTVHLERGNYGISEFELFRALELRNAAIVVVNHDGVQAFRQKFGDAAIRIFLYVTKDDIRLRLEREAVPSGIVEEYLGNYTEQVIYKKESEYLLQNLDSDTTLLKIKEFLQDKI</sequence>
<dbReference type="Proteomes" id="UP000029734">
    <property type="component" value="Unassembled WGS sequence"/>
</dbReference>
<name>A0A098MDU8_9BACL</name>
<evidence type="ECO:0000256" key="4">
    <source>
        <dbReference type="ARBA" id="ARBA00022777"/>
    </source>
</evidence>
<dbReference type="Pfam" id="PF00625">
    <property type="entry name" value="Guanylate_kin"/>
    <property type="match status" value="1"/>
</dbReference>
<dbReference type="GO" id="GO:0004385">
    <property type="term" value="F:GMP kinase activity"/>
    <property type="evidence" value="ECO:0007669"/>
    <property type="project" value="UniProtKB-EC"/>
</dbReference>
<evidence type="ECO:0000313" key="9">
    <source>
        <dbReference type="Proteomes" id="UP000029734"/>
    </source>
</evidence>
<dbReference type="SMART" id="SM00072">
    <property type="entry name" value="GuKc"/>
    <property type="match status" value="1"/>
</dbReference>
<evidence type="ECO:0000256" key="6">
    <source>
        <dbReference type="SAM" id="MobiDB-lite"/>
    </source>
</evidence>